<dbReference type="AlphaFoldDB" id="A0A7K0DTK5"/>
<evidence type="ECO:0000313" key="3">
    <source>
        <dbReference type="EMBL" id="MQY28918.1"/>
    </source>
</evidence>
<dbReference type="Pfam" id="PF18007">
    <property type="entry name" value="Rv3651-like_N"/>
    <property type="match status" value="1"/>
</dbReference>
<proteinExistence type="predicted"/>
<dbReference type="Pfam" id="PF21043">
    <property type="entry name" value="Rv3651-like_C"/>
    <property type="match status" value="1"/>
</dbReference>
<dbReference type="InterPro" id="IPR048578">
    <property type="entry name" value="Rv3651-like_C"/>
</dbReference>
<evidence type="ECO:0000259" key="2">
    <source>
        <dbReference type="Pfam" id="PF21043"/>
    </source>
</evidence>
<organism evidence="3 4">
    <name type="scientific">Nocardia aurantia</name>
    <dbReference type="NCBI Taxonomy" id="2585199"/>
    <lineage>
        <taxon>Bacteria</taxon>
        <taxon>Bacillati</taxon>
        <taxon>Actinomycetota</taxon>
        <taxon>Actinomycetes</taxon>
        <taxon>Mycobacteriales</taxon>
        <taxon>Nocardiaceae</taxon>
        <taxon>Nocardia</taxon>
    </lineage>
</organism>
<gene>
    <name evidence="3" type="ORF">NRB56_45030</name>
</gene>
<evidence type="ECO:0000313" key="4">
    <source>
        <dbReference type="Proteomes" id="UP000431401"/>
    </source>
</evidence>
<dbReference type="InterPro" id="IPR041458">
    <property type="entry name" value="Rv3651-like_N"/>
</dbReference>
<evidence type="ECO:0008006" key="5">
    <source>
        <dbReference type="Google" id="ProtNLM"/>
    </source>
</evidence>
<keyword evidence="4" id="KW-1185">Reference proteome</keyword>
<dbReference type="EMBL" id="WEGI01000010">
    <property type="protein sequence ID" value="MQY28918.1"/>
    <property type="molecule type" value="Genomic_DNA"/>
</dbReference>
<dbReference type="Proteomes" id="UP000431401">
    <property type="component" value="Unassembled WGS sequence"/>
</dbReference>
<feature type="domain" description="Rv3651-like C-terminal" evidence="2">
    <location>
        <begin position="231"/>
        <end position="337"/>
    </location>
</feature>
<feature type="domain" description="Rv3651-like N-terminal" evidence="1">
    <location>
        <begin position="16"/>
        <end position="106"/>
    </location>
</feature>
<dbReference type="OrthoDB" id="4745618at2"/>
<evidence type="ECO:0000259" key="1">
    <source>
        <dbReference type="Pfam" id="PF18007"/>
    </source>
</evidence>
<dbReference type="RefSeq" id="WP_153345373.1">
    <property type="nucleotide sequence ID" value="NZ_WEGI01000010.1"/>
</dbReference>
<reference evidence="3 4" key="1">
    <citation type="submission" date="2019-10" db="EMBL/GenBank/DDBJ databases">
        <title>Nocardia macrotermitis sp. nov. and Nocardia aurantia sp. nov., isolated from the gut of fungus growing-termite Macrotermes natalensis.</title>
        <authorList>
            <person name="Benndorf R."/>
            <person name="Schwitalla J."/>
            <person name="Martin K."/>
            <person name="De Beer W."/>
            <person name="Kaster A.-K."/>
            <person name="Vollmers J."/>
            <person name="Poulsen M."/>
            <person name="Beemelmanns C."/>
        </authorList>
    </citation>
    <scope>NUCLEOTIDE SEQUENCE [LARGE SCALE GENOMIC DNA]</scope>
    <source>
        <strain evidence="3 4">RB56</strain>
    </source>
</reference>
<protein>
    <recommendedName>
        <fullName evidence="5">Rv3651-like N-terminal domain-containing protein</fullName>
    </recommendedName>
</protein>
<accession>A0A7K0DTK5</accession>
<sequence>MGEVILRQRDHAQAPDWLLIETLGELDGNYNIVAWGIRPKEFLPIGKVVKGAAPRIRQVISAVAASGQPLSLGDGGRSVEAYPHIVEGRLHSVQVWLGTANQTPPPRPRAGAWYFDLTTMTSVSGAEWAVMAGISGENGRYRRSIADMFAQVHTDLGELAAIKKIITAVPGTVHQGIWTVKLADGSSFRSYFSCRIYEELIDGQPHRLARGVSQEIAAGPTGEPEPLILLEHRVMEAQIPANEYHAVLNLQNLQLIRWVRGSSIPDRVAWRCRDGEPRPEVHPEDRRKMIDMAKGLARSSTSGRLRIRGVDGSWIPIIAQAFLVAVDQETTAGLVKFTMDN</sequence>
<comment type="caution">
    <text evidence="3">The sequence shown here is derived from an EMBL/GenBank/DDBJ whole genome shotgun (WGS) entry which is preliminary data.</text>
</comment>
<name>A0A7K0DTK5_9NOCA</name>